<feature type="non-terminal residue" evidence="1">
    <location>
        <position position="152"/>
    </location>
</feature>
<evidence type="ECO:0000313" key="2">
    <source>
        <dbReference type="Proteomes" id="UP000789920"/>
    </source>
</evidence>
<comment type="caution">
    <text evidence="1">The sequence shown here is derived from an EMBL/GenBank/DDBJ whole genome shotgun (WGS) entry which is preliminary data.</text>
</comment>
<proteinExistence type="predicted"/>
<organism evidence="1 2">
    <name type="scientific">Racocetra persica</name>
    <dbReference type="NCBI Taxonomy" id="160502"/>
    <lineage>
        <taxon>Eukaryota</taxon>
        <taxon>Fungi</taxon>
        <taxon>Fungi incertae sedis</taxon>
        <taxon>Mucoromycota</taxon>
        <taxon>Glomeromycotina</taxon>
        <taxon>Glomeromycetes</taxon>
        <taxon>Diversisporales</taxon>
        <taxon>Gigasporaceae</taxon>
        <taxon>Racocetra</taxon>
    </lineage>
</organism>
<keyword evidence="2" id="KW-1185">Reference proteome</keyword>
<evidence type="ECO:0000313" key="1">
    <source>
        <dbReference type="EMBL" id="CAG8838040.1"/>
    </source>
</evidence>
<gene>
    <name evidence="1" type="ORF">RPERSI_LOCUS30523</name>
</gene>
<dbReference type="EMBL" id="CAJVQC010119319">
    <property type="protein sequence ID" value="CAG8838040.1"/>
    <property type="molecule type" value="Genomic_DNA"/>
</dbReference>
<accession>A0ACA9SIZ6</accession>
<name>A0ACA9SIZ6_9GLOM</name>
<dbReference type="Proteomes" id="UP000789920">
    <property type="component" value="Unassembled WGS sequence"/>
</dbReference>
<sequence>YCPGCGSKFQTEDQKRPGYLIVPSATPKQPTIKTGSNNLNNEDIEKIIRLMPDDIKKKLYPVGEIADTSSLESIEERRRIDESLTTDKSILSFLKKKEDAIIVTVVDIFDFPGSLLEDLDSLIGTDKQNILVANKMDLLPNDVNEMRIKRWL</sequence>
<feature type="non-terminal residue" evidence="1">
    <location>
        <position position="1"/>
    </location>
</feature>
<reference evidence="1" key="1">
    <citation type="submission" date="2021-06" db="EMBL/GenBank/DDBJ databases">
        <authorList>
            <person name="Kallberg Y."/>
            <person name="Tangrot J."/>
            <person name="Rosling A."/>
        </authorList>
    </citation>
    <scope>NUCLEOTIDE SEQUENCE</scope>
    <source>
        <strain evidence="1">MA461A</strain>
    </source>
</reference>
<protein>
    <submittedName>
        <fullName evidence="1">27183_t:CDS:1</fullName>
    </submittedName>
</protein>